<evidence type="ECO:0000256" key="1">
    <source>
        <dbReference type="SAM" id="Coils"/>
    </source>
</evidence>
<evidence type="ECO:0000256" key="2">
    <source>
        <dbReference type="SAM" id="MobiDB-lite"/>
    </source>
</evidence>
<reference evidence="3" key="1">
    <citation type="submission" date="2021-09" db="EMBL/GenBank/DDBJ databases">
        <authorList>
            <consortium name="AG Swart"/>
            <person name="Singh M."/>
            <person name="Singh A."/>
            <person name="Seah K."/>
            <person name="Emmerich C."/>
        </authorList>
    </citation>
    <scope>NUCLEOTIDE SEQUENCE</scope>
    <source>
        <strain evidence="3">ATCC30299</strain>
    </source>
</reference>
<evidence type="ECO:0008006" key="5">
    <source>
        <dbReference type="Google" id="ProtNLM"/>
    </source>
</evidence>
<sequence length="201" mass="23089">MYREILKTFSLSDLKENVARFENTISELSYCLEDLEEKRDELRSTNEMLKSTVETFNSMQTLKPTACDHERSLSETLSTQYTEACETPMDDTEEAVNIKINKSAPQKSKINDVPLSTLHGKRVSKLASHEKTLHKTSVSMQQIPIAKEEDKQPRISIDLVEEVALPKHYLKAKTMTESRCTPYFRKAPRHPRKSTKDPEKA</sequence>
<accession>A0AAU9JNM2</accession>
<dbReference type="EMBL" id="CAJZBQ010000046">
    <property type="protein sequence ID" value="CAG9328832.1"/>
    <property type="molecule type" value="Genomic_DNA"/>
</dbReference>
<evidence type="ECO:0000313" key="3">
    <source>
        <dbReference type="EMBL" id="CAG9328832.1"/>
    </source>
</evidence>
<feature type="region of interest" description="Disordered" evidence="2">
    <location>
        <begin position="180"/>
        <end position="201"/>
    </location>
</feature>
<evidence type="ECO:0000313" key="4">
    <source>
        <dbReference type="Proteomes" id="UP001162131"/>
    </source>
</evidence>
<name>A0AAU9JNM2_9CILI</name>
<proteinExistence type="predicted"/>
<dbReference type="Proteomes" id="UP001162131">
    <property type="component" value="Unassembled WGS sequence"/>
</dbReference>
<keyword evidence="4" id="KW-1185">Reference proteome</keyword>
<dbReference type="AlphaFoldDB" id="A0AAU9JNM2"/>
<keyword evidence="1" id="KW-0175">Coiled coil</keyword>
<feature type="coiled-coil region" evidence="1">
    <location>
        <begin position="18"/>
        <end position="55"/>
    </location>
</feature>
<gene>
    <name evidence="3" type="ORF">BSTOLATCC_MIC46822</name>
</gene>
<comment type="caution">
    <text evidence="3">The sequence shown here is derived from an EMBL/GenBank/DDBJ whole genome shotgun (WGS) entry which is preliminary data.</text>
</comment>
<organism evidence="3 4">
    <name type="scientific">Blepharisma stoltei</name>
    <dbReference type="NCBI Taxonomy" id="1481888"/>
    <lineage>
        <taxon>Eukaryota</taxon>
        <taxon>Sar</taxon>
        <taxon>Alveolata</taxon>
        <taxon>Ciliophora</taxon>
        <taxon>Postciliodesmatophora</taxon>
        <taxon>Heterotrichea</taxon>
        <taxon>Heterotrichida</taxon>
        <taxon>Blepharismidae</taxon>
        <taxon>Blepharisma</taxon>
    </lineage>
</organism>
<protein>
    <recommendedName>
        <fullName evidence="5">Shugoshin C-terminal domain-containing protein</fullName>
    </recommendedName>
</protein>